<accession>A0A1X0R5E3</accession>
<evidence type="ECO:0000313" key="1">
    <source>
        <dbReference type="EMBL" id="ORE07186.1"/>
    </source>
</evidence>
<dbReference type="OrthoDB" id="2424936at2759"/>
<feature type="non-terminal residue" evidence="1">
    <location>
        <position position="157"/>
    </location>
</feature>
<proteinExistence type="predicted"/>
<dbReference type="AlphaFoldDB" id="A0A1X0R5E3"/>
<dbReference type="VEuPathDB" id="FungiDB:BCV72DRAFT_183398"/>
<reference evidence="1" key="1">
    <citation type="journal article" date="2016" name="Proc. Natl. Acad. Sci. U.S.A.">
        <title>Lipid metabolic changes in an early divergent fungus govern the establishment of a mutualistic symbiosis with endobacteria.</title>
        <authorList>
            <person name="Lastovetsky O.A."/>
            <person name="Gaspar M.L."/>
            <person name="Mondo S.J."/>
            <person name="LaButti K.M."/>
            <person name="Sandor L."/>
            <person name="Grigoriev I.V."/>
            <person name="Henry S.A."/>
            <person name="Pawlowska T.E."/>
        </authorList>
    </citation>
    <scope>NUCLEOTIDE SEQUENCE [LARGE SCALE GENOMIC DNA]</scope>
    <source>
        <strain evidence="1">ATCC 52814</strain>
    </source>
</reference>
<dbReference type="EMBL" id="KV921908">
    <property type="protein sequence ID" value="ORE07186.1"/>
    <property type="molecule type" value="Genomic_DNA"/>
</dbReference>
<protein>
    <submittedName>
        <fullName evidence="1">Uncharacterized protein</fullName>
    </submittedName>
</protein>
<organism evidence="1">
    <name type="scientific">Rhizopus microsporus var. microsporus</name>
    <dbReference type="NCBI Taxonomy" id="86635"/>
    <lineage>
        <taxon>Eukaryota</taxon>
        <taxon>Fungi</taxon>
        <taxon>Fungi incertae sedis</taxon>
        <taxon>Mucoromycota</taxon>
        <taxon>Mucoromycotina</taxon>
        <taxon>Mucoromycetes</taxon>
        <taxon>Mucorales</taxon>
        <taxon>Mucorineae</taxon>
        <taxon>Rhizopodaceae</taxon>
        <taxon>Rhizopus</taxon>
    </lineage>
</organism>
<sequence>MTNTVSLAMKRFKFHLELRNKYKALENIDECKEEAQKIVSKYSSEKSDAKSFLQLPSSMAIKAGDIDIGSEYYNVRRKLEKTKSAEGKAVQTIENNLSKLDLKMAISVEQVMNIHQQRVSNRLALRNFYNSKKRVRLKRTCEIQNDHFRRRLCAKER</sequence>
<gene>
    <name evidence="1" type="ORF">BCV72DRAFT_183398</name>
</gene>
<name>A0A1X0R5E3_RHIZD</name>
<dbReference type="Proteomes" id="UP000242414">
    <property type="component" value="Unassembled WGS sequence"/>
</dbReference>